<dbReference type="PANTHER" id="PTHR43581">
    <property type="entry name" value="ATP/GTP PHOSPHATASE"/>
    <property type="match status" value="1"/>
</dbReference>
<proteinExistence type="predicted"/>
<dbReference type="SUPFAM" id="SSF52540">
    <property type="entry name" value="P-loop containing nucleoside triphosphate hydrolases"/>
    <property type="match status" value="1"/>
</dbReference>
<keyword evidence="3" id="KW-0540">Nuclease</keyword>
<dbReference type="Proteomes" id="UP001596137">
    <property type="component" value="Unassembled WGS sequence"/>
</dbReference>
<protein>
    <submittedName>
        <fullName evidence="3">ATP-dependent endonuclease</fullName>
    </submittedName>
</protein>
<reference evidence="4" key="1">
    <citation type="journal article" date="2019" name="Int. J. Syst. Evol. Microbiol.">
        <title>The Global Catalogue of Microorganisms (GCM) 10K type strain sequencing project: providing services to taxonomists for standard genome sequencing and annotation.</title>
        <authorList>
            <consortium name="The Broad Institute Genomics Platform"/>
            <consortium name="The Broad Institute Genome Sequencing Center for Infectious Disease"/>
            <person name="Wu L."/>
            <person name="Ma J."/>
        </authorList>
    </citation>
    <scope>NUCLEOTIDE SEQUENCE [LARGE SCALE GENOMIC DNA]</scope>
    <source>
        <strain evidence="4">JCM 30346</strain>
    </source>
</reference>
<dbReference type="GO" id="GO:0004519">
    <property type="term" value="F:endonuclease activity"/>
    <property type="evidence" value="ECO:0007669"/>
    <property type="project" value="UniProtKB-KW"/>
</dbReference>
<feature type="domain" description="Endonuclease GajA/Old nuclease/RecF-like AAA" evidence="1">
    <location>
        <begin position="217"/>
        <end position="313"/>
    </location>
</feature>
<evidence type="ECO:0000259" key="2">
    <source>
        <dbReference type="Pfam" id="PF20469"/>
    </source>
</evidence>
<dbReference type="InterPro" id="IPR051396">
    <property type="entry name" value="Bact_Antivir_Def_Nuclease"/>
</dbReference>
<comment type="caution">
    <text evidence="3">The sequence shown here is derived from an EMBL/GenBank/DDBJ whole genome shotgun (WGS) entry which is preliminary data.</text>
</comment>
<dbReference type="PANTHER" id="PTHR43581:SF3">
    <property type="entry name" value="AAA+ ATPASE DOMAIN-CONTAINING PROTEIN"/>
    <property type="match status" value="1"/>
</dbReference>
<organism evidence="3 4">
    <name type="scientific">Sphaerisporangium aureirubrum</name>
    <dbReference type="NCBI Taxonomy" id="1544736"/>
    <lineage>
        <taxon>Bacteria</taxon>
        <taxon>Bacillati</taxon>
        <taxon>Actinomycetota</taxon>
        <taxon>Actinomycetes</taxon>
        <taxon>Streptosporangiales</taxon>
        <taxon>Streptosporangiaceae</taxon>
        <taxon>Sphaerisporangium</taxon>
    </lineage>
</organism>
<gene>
    <name evidence="3" type="ORF">ACFP1K_04745</name>
</gene>
<name>A0ABW1NBX4_9ACTN</name>
<dbReference type="EMBL" id="JBHSRF010000004">
    <property type="protein sequence ID" value="MFC6080453.1"/>
    <property type="molecule type" value="Genomic_DNA"/>
</dbReference>
<dbReference type="InterPro" id="IPR041685">
    <property type="entry name" value="AAA_GajA/Old/RecF-like"/>
</dbReference>
<dbReference type="InterPro" id="IPR034139">
    <property type="entry name" value="TOPRIM_OLD"/>
</dbReference>
<accession>A0ABW1NBX4</accession>
<dbReference type="Pfam" id="PF13175">
    <property type="entry name" value="AAA_15"/>
    <property type="match status" value="2"/>
</dbReference>
<keyword evidence="3" id="KW-0255">Endonuclease</keyword>
<dbReference type="Pfam" id="PF20469">
    <property type="entry name" value="OLD-like_TOPRIM"/>
    <property type="match status" value="1"/>
</dbReference>
<evidence type="ECO:0000313" key="4">
    <source>
        <dbReference type="Proteomes" id="UP001596137"/>
    </source>
</evidence>
<dbReference type="RefSeq" id="WP_380747227.1">
    <property type="nucleotide sequence ID" value="NZ_JBHSRF010000004.1"/>
</dbReference>
<feature type="domain" description="Endonuclease GajA/Old nuclease/RecF-like AAA" evidence="1">
    <location>
        <begin position="5"/>
        <end position="69"/>
    </location>
</feature>
<dbReference type="InterPro" id="IPR027417">
    <property type="entry name" value="P-loop_NTPase"/>
</dbReference>
<evidence type="ECO:0000259" key="1">
    <source>
        <dbReference type="Pfam" id="PF13175"/>
    </source>
</evidence>
<sequence length="597" mass="64906">MRPVRLRVQNIRAIRDLEIHLRPFTALIAPNNAGKSSVLDAIRLFYGDLSWEPRRDVPWWSARGGHFVEVEYELDDEEAEELTDHADGATLTVRRSFDTGDGGRTGGYHAIRRGEASVAWLSPAIGRCVYVPAAARLSDYTTLAGPSPLHDILTASASGQRVEHAVREVETSLGRLKEALLARENPATVMSGRLGKVLHPWNLKPEIAFAEPTPGTILRHFVELRLTADGQDMPMEAQGMGVQRAIIIGLIQMAAELRGRAGHAKASGLRWVVFEEPELYLHPAQIASLAGDLGELSSSPGTAVTITTHDPTMLAAAANGIESIVRLRRSGDAVSATSLPPLAVELALGRIDERSRYAQAAQYCFKRVQPARSRELRHARLLNELDGQRAAAFFADRVIVVEGFSDAAFLTWLRSKGLLQRIGTNVGVLDAFGKYELHRAAATLSMFQIPHVVIWDGDAHGRVGNEFVKAACRDEAAWEVLRAAANDPSSTTVGGLRLAGAVETWLGVNVEKTNAWKAGNLVTELNDQFHLPGSSVRERAEALVSAIADLFDGRTMSTHAASPTFTGCLFAPPFPAPSRDLAAELQHLPLVRCRCVP</sequence>
<dbReference type="Gene3D" id="3.40.50.300">
    <property type="entry name" value="P-loop containing nucleotide triphosphate hydrolases"/>
    <property type="match status" value="2"/>
</dbReference>
<evidence type="ECO:0000313" key="3">
    <source>
        <dbReference type="EMBL" id="MFC6080453.1"/>
    </source>
</evidence>
<keyword evidence="3" id="KW-0378">Hydrolase</keyword>
<feature type="domain" description="OLD protein-like TOPRIM" evidence="2">
    <location>
        <begin position="393"/>
        <end position="458"/>
    </location>
</feature>
<keyword evidence="4" id="KW-1185">Reference proteome</keyword>